<dbReference type="Proteomes" id="UP000217895">
    <property type="component" value="Chromosome"/>
</dbReference>
<dbReference type="EMBL" id="AP018203">
    <property type="protein sequence ID" value="BAY56171.1"/>
    <property type="molecule type" value="Genomic_DNA"/>
</dbReference>
<proteinExistence type="predicted"/>
<protein>
    <submittedName>
        <fullName evidence="1">Uncharacterized protein</fullName>
    </submittedName>
</protein>
<evidence type="ECO:0000313" key="2">
    <source>
        <dbReference type="Proteomes" id="UP000217895"/>
    </source>
</evidence>
<keyword evidence="2" id="KW-1185">Reference proteome</keyword>
<sequence length="131" mass="14492">MIDKLNSNQFLASIAGVLAIGIFIQAMGLPSFGSKEATLECQGTVRSDSALAKDKIANLIQFKTGDTKDSVRKVLKEPYCVLPKIAIRSGMQTEREAYRVASDALEKSTSQTFIVVSYEGDQYLGYKFWIR</sequence>
<organism evidence="1 2">
    <name type="scientific">Leptolyngbya boryana NIES-2135</name>
    <dbReference type="NCBI Taxonomy" id="1973484"/>
    <lineage>
        <taxon>Bacteria</taxon>
        <taxon>Bacillati</taxon>
        <taxon>Cyanobacteriota</taxon>
        <taxon>Cyanophyceae</taxon>
        <taxon>Leptolyngbyales</taxon>
        <taxon>Leptolyngbyaceae</taxon>
        <taxon>Leptolyngbya group</taxon>
        <taxon>Leptolyngbya</taxon>
    </lineage>
</organism>
<accession>A0A1Z4JHG3</accession>
<reference evidence="1 2" key="1">
    <citation type="submission" date="2017-06" db="EMBL/GenBank/DDBJ databases">
        <title>Genome sequencing of cyanobaciteial culture collection at National Institute for Environmental Studies (NIES).</title>
        <authorList>
            <person name="Hirose Y."/>
            <person name="Shimura Y."/>
            <person name="Fujisawa T."/>
            <person name="Nakamura Y."/>
            <person name="Kawachi M."/>
        </authorList>
    </citation>
    <scope>NUCLEOTIDE SEQUENCE [LARGE SCALE GENOMIC DNA]</scope>
    <source>
        <strain evidence="1 2">NIES-2135</strain>
    </source>
</reference>
<gene>
    <name evidence="1" type="ORF">NIES2135_30010</name>
</gene>
<dbReference type="AlphaFoldDB" id="A0A1Z4JHG3"/>
<name>A0A1Z4JHG3_LEPBY</name>
<evidence type="ECO:0000313" key="1">
    <source>
        <dbReference type="EMBL" id="BAY56171.1"/>
    </source>
</evidence>